<evidence type="ECO:0000313" key="3">
    <source>
        <dbReference type="EMBL" id="KRV48052.1"/>
    </source>
</evidence>
<dbReference type="RefSeq" id="WP_040911687.1">
    <property type="nucleotide sequence ID" value="NZ_LLZU01000033.1"/>
</dbReference>
<evidence type="ECO:0000256" key="1">
    <source>
        <dbReference type="SAM" id="MobiDB-lite"/>
    </source>
</evidence>
<accession>A0A0T6LPZ3</accession>
<name>A0A0T6LPZ3_WENVI</name>
<evidence type="ECO:0000259" key="2">
    <source>
        <dbReference type="Pfam" id="PF10633"/>
    </source>
</evidence>
<dbReference type="InterPro" id="IPR018905">
    <property type="entry name" value="A-galactase_NEW3"/>
</dbReference>
<dbReference type="STRING" id="76728.AQ490_26970"/>
<protein>
    <recommendedName>
        <fullName evidence="2">Alpha-galactosidase NEW3 domain-containing protein</fullName>
    </recommendedName>
</protein>
<sequence length="310" mass="31971">MLVPTQSVAATTEEPQPGTEVTISPVDLDGPTISTVEVTVKNTDEQRLHHLKVTFAGPTGWAVEPPVREVKGTLGTGAEAATTFRIQVPEMRPGFMTRTFTATATYQGGDGLGTATATRVQKTGEPLPNIQAAFNNVAITDESNTLPGNYDGEGNSFSAQKLADVGLTPGAQVDALGAKLTWPNVPAGTKNNVSSAGQAIALNGNGSKLVFLGSGVGSGAAGNATVYYTDGTTTTGWFGFPNWSFAPADAHGATLIKSTDGRNRPDGYGNAGIAYRIFANSIPLDPAKTVELVVLPANGTVHVFDVAIAP</sequence>
<evidence type="ECO:0000313" key="4">
    <source>
        <dbReference type="Proteomes" id="UP000050867"/>
    </source>
</evidence>
<dbReference type="EMBL" id="LLZU01000033">
    <property type="protein sequence ID" value="KRV48052.1"/>
    <property type="molecule type" value="Genomic_DNA"/>
</dbReference>
<feature type="domain" description="Alpha-galactosidase NEW3" evidence="2">
    <location>
        <begin position="34"/>
        <end position="106"/>
    </location>
</feature>
<dbReference type="Pfam" id="PF10633">
    <property type="entry name" value="NPCBM_assoc"/>
    <property type="match status" value="1"/>
</dbReference>
<comment type="caution">
    <text evidence="3">The sequence shown here is derived from an EMBL/GenBank/DDBJ whole genome shotgun (WGS) entry which is preliminary data.</text>
</comment>
<keyword evidence="4" id="KW-1185">Reference proteome</keyword>
<dbReference type="OrthoDB" id="176168at2"/>
<dbReference type="AlphaFoldDB" id="A0A0T6LPZ3"/>
<proteinExistence type="predicted"/>
<gene>
    <name evidence="3" type="ORF">AQ490_26970</name>
</gene>
<organism evidence="3 4">
    <name type="scientific">Wenjunlia vitaminophila</name>
    <name type="common">Streptomyces vitaminophilus</name>
    <dbReference type="NCBI Taxonomy" id="76728"/>
    <lineage>
        <taxon>Bacteria</taxon>
        <taxon>Bacillati</taxon>
        <taxon>Actinomycetota</taxon>
        <taxon>Actinomycetes</taxon>
        <taxon>Kitasatosporales</taxon>
        <taxon>Streptomycetaceae</taxon>
        <taxon>Wenjunlia</taxon>
    </lineage>
</organism>
<reference evidence="3 4" key="1">
    <citation type="submission" date="2015-10" db="EMBL/GenBank/DDBJ databases">
        <title>Draft genome sequence of pyrrolomycin-producing Streptomyces vitaminophilus.</title>
        <authorList>
            <person name="Graham D.E."/>
            <person name="Mahan K.M."/>
            <person name="Klingeman D.M."/>
            <person name="Hettich R.L."/>
            <person name="Parry R.J."/>
        </authorList>
    </citation>
    <scope>NUCLEOTIDE SEQUENCE [LARGE SCALE GENOMIC DNA]</scope>
    <source>
        <strain evidence="3 4">ATCC 31673</strain>
    </source>
</reference>
<dbReference type="Proteomes" id="UP000050867">
    <property type="component" value="Unassembled WGS sequence"/>
</dbReference>
<feature type="region of interest" description="Disordered" evidence="1">
    <location>
        <begin position="1"/>
        <end position="20"/>
    </location>
</feature>
<dbReference type="eggNOG" id="COG3345">
    <property type="taxonomic scope" value="Bacteria"/>
</dbReference>